<gene>
    <name evidence="16" type="ORF">J2W55_003918</name>
</gene>
<dbReference type="PANTHER" id="PTHR42878">
    <property type="entry name" value="TWO-COMPONENT HISTIDINE KINASE"/>
    <property type="match status" value="1"/>
</dbReference>
<keyword evidence="4" id="KW-0597">Phosphoprotein</keyword>
<feature type="domain" description="PAS" evidence="14">
    <location>
        <begin position="17"/>
        <end position="65"/>
    </location>
</feature>
<dbReference type="CDD" id="cd00082">
    <property type="entry name" value="HisKA"/>
    <property type="match status" value="1"/>
</dbReference>
<dbReference type="GO" id="GO:0008984">
    <property type="term" value="F:protein-glutamate methylesterase activity"/>
    <property type="evidence" value="ECO:0007669"/>
    <property type="project" value="UniProtKB-EC"/>
</dbReference>
<comment type="catalytic activity">
    <reaction evidence="1">
        <text>ATP + protein L-histidine = ADP + protein N-phospho-L-histidine.</text>
        <dbReference type="EC" id="2.7.13.3"/>
    </reaction>
</comment>
<dbReference type="PRINTS" id="PR00344">
    <property type="entry name" value="BCTRLSENSOR"/>
</dbReference>
<dbReference type="GO" id="GO:0008983">
    <property type="term" value="F:protein-glutamate O-methyltransferase activity"/>
    <property type="evidence" value="ECO:0007669"/>
    <property type="project" value="UniProtKB-EC"/>
</dbReference>
<dbReference type="InterPro" id="IPR001610">
    <property type="entry name" value="PAC"/>
</dbReference>
<dbReference type="PANTHER" id="PTHR42878:SF7">
    <property type="entry name" value="SENSOR HISTIDINE KINASE GLRK"/>
    <property type="match status" value="1"/>
</dbReference>
<dbReference type="SMART" id="SM00388">
    <property type="entry name" value="HisKA"/>
    <property type="match status" value="1"/>
</dbReference>
<dbReference type="InterPro" id="IPR004358">
    <property type="entry name" value="Sig_transdc_His_kin-like_C"/>
</dbReference>
<evidence type="ECO:0000256" key="7">
    <source>
        <dbReference type="ARBA" id="ARBA00022741"/>
    </source>
</evidence>
<keyword evidence="5 16" id="KW-0808">Transferase</keyword>
<evidence type="ECO:0000256" key="4">
    <source>
        <dbReference type="ARBA" id="ARBA00022553"/>
    </source>
</evidence>
<dbReference type="Gene3D" id="2.10.70.100">
    <property type="match status" value="1"/>
</dbReference>
<dbReference type="SMART" id="SM00091">
    <property type="entry name" value="PAS"/>
    <property type="match status" value="2"/>
</dbReference>
<dbReference type="PROSITE" id="PS50109">
    <property type="entry name" value="HIS_KIN"/>
    <property type="match status" value="1"/>
</dbReference>
<feature type="domain" description="Histidine kinase" evidence="13">
    <location>
        <begin position="268"/>
        <end position="479"/>
    </location>
</feature>
<dbReference type="InterPro" id="IPR000700">
    <property type="entry name" value="PAS-assoc_C"/>
</dbReference>
<reference evidence="16 17" key="1">
    <citation type="submission" date="2023-07" db="EMBL/GenBank/DDBJ databases">
        <title>Sorghum-associated microbial communities from plants grown in Nebraska, USA.</title>
        <authorList>
            <person name="Schachtman D."/>
        </authorList>
    </citation>
    <scope>NUCLEOTIDE SEQUENCE [LARGE SCALE GENOMIC DNA]</scope>
    <source>
        <strain evidence="16 17">3262</strain>
    </source>
</reference>
<dbReference type="SMART" id="SM00086">
    <property type="entry name" value="PAC"/>
    <property type="match status" value="2"/>
</dbReference>
<evidence type="ECO:0000256" key="6">
    <source>
        <dbReference type="ARBA" id="ARBA00022692"/>
    </source>
</evidence>
<dbReference type="CDD" id="cd00075">
    <property type="entry name" value="HATPase"/>
    <property type="match status" value="1"/>
</dbReference>
<comment type="subcellular location">
    <subcellularLocation>
        <location evidence="2">Membrane</location>
        <topology evidence="2">Multi-pass membrane protein</topology>
    </subcellularLocation>
</comment>
<dbReference type="InterPro" id="IPR003661">
    <property type="entry name" value="HisK_dim/P_dom"/>
</dbReference>
<keyword evidence="6" id="KW-0812">Transmembrane</keyword>
<keyword evidence="10" id="KW-1133">Transmembrane helix</keyword>
<keyword evidence="12" id="KW-0472">Membrane</keyword>
<dbReference type="PROSITE" id="PS50113">
    <property type="entry name" value="PAC"/>
    <property type="match status" value="1"/>
</dbReference>
<accession>A0ABU1TF78</accession>
<dbReference type="Pfam" id="PF02518">
    <property type="entry name" value="HATPase_c"/>
    <property type="match status" value="1"/>
</dbReference>
<evidence type="ECO:0000256" key="9">
    <source>
        <dbReference type="ARBA" id="ARBA00022840"/>
    </source>
</evidence>
<keyword evidence="9" id="KW-0067">ATP-binding</keyword>
<sequence>MPREIGQQDFEQRFLECNEKFNTIFRLTSTASKIISSDLTILKVNDALASMLGYTAEEIEGTQIMDHACAEYKAHWHELQEALWAGKVPFFKLQACLHRKDRTLVWVNVTTVLFEDMGQTYGFTVLDDITGLKHFEESEKRLNIALRYSKMAVCEFDLNENAVYRSEGHDEIFGYENQQESWTIERYYPHIWEDDLPKFKMAVDSLSEGGFMDQQVRLVTQDGSVKWVHFQGKTEAGKDGKPIKLLGTIIDITSEKLVERHKDDFISIASHELKTPITSLKISLQLLDRMKEELSGTLRGLVLQANRSINKIVLLVDDLLNASKTYKDQLDLKKTPFNLYKVIEECINQLRIERLHEIIINGPRALEINADAERIERVIVNLLSNAIKYAPSSKKITIQIEQMNAIAKVSVIDQGNGIAPEKLPLLFDRYYQGSSEREHYSGLGLGLFISAEIIKKHGGEIGVVSEEGKGSTFWFTVPV</sequence>
<dbReference type="RefSeq" id="WP_310099437.1">
    <property type="nucleotide sequence ID" value="NZ_JAVDUU010000004.1"/>
</dbReference>
<keyword evidence="17" id="KW-1185">Reference proteome</keyword>
<protein>
    <recommendedName>
        <fullName evidence="3">histidine kinase</fullName>
        <ecNumber evidence="3">2.7.13.3</ecNumber>
    </recommendedName>
</protein>
<evidence type="ECO:0000256" key="12">
    <source>
        <dbReference type="ARBA" id="ARBA00023136"/>
    </source>
</evidence>
<evidence type="ECO:0000259" key="15">
    <source>
        <dbReference type="PROSITE" id="PS50113"/>
    </source>
</evidence>
<dbReference type="EC" id="2.7.13.3" evidence="3"/>
<dbReference type="EMBL" id="JAVDUU010000004">
    <property type="protein sequence ID" value="MDR6944058.1"/>
    <property type="molecule type" value="Genomic_DNA"/>
</dbReference>
<evidence type="ECO:0000256" key="8">
    <source>
        <dbReference type="ARBA" id="ARBA00022777"/>
    </source>
</evidence>
<dbReference type="SUPFAM" id="SSF55785">
    <property type="entry name" value="PYP-like sensor domain (PAS domain)"/>
    <property type="match status" value="2"/>
</dbReference>
<dbReference type="Pfam" id="PF00512">
    <property type="entry name" value="HisKA"/>
    <property type="match status" value="1"/>
</dbReference>
<dbReference type="SUPFAM" id="SSF55874">
    <property type="entry name" value="ATPase domain of HSP90 chaperone/DNA topoisomerase II/histidine kinase"/>
    <property type="match status" value="1"/>
</dbReference>
<comment type="caution">
    <text evidence="16">The sequence shown here is derived from an EMBL/GenBank/DDBJ whole genome shotgun (WGS) entry which is preliminary data.</text>
</comment>
<dbReference type="InterPro" id="IPR036890">
    <property type="entry name" value="HATPase_C_sf"/>
</dbReference>
<evidence type="ECO:0000259" key="14">
    <source>
        <dbReference type="PROSITE" id="PS50112"/>
    </source>
</evidence>
<dbReference type="InterPro" id="IPR003594">
    <property type="entry name" value="HATPase_dom"/>
</dbReference>
<evidence type="ECO:0000256" key="11">
    <source>
        <dbReference type="ARBA" id="ARBA00023012"/>
    </source>
</evidence>
<dbReference type="InterPro" id="IPR050351">
    <property type="entry name" value="BphY/WalK/GraS-like"/>
</dbReference>
<dbReference type="Pfam" id="PF13426">
    <property type="entry name" value="PAS_9"/>
    <property type="match status" value="1"/>
</dbReference>
<dbReference type="InterPro" id="IPR005467">
    <property type="entry name" value="His_kinase_dom"/>
</dbReference>
<dbReference type="GO" id="GO:0032259">
    <property type="term" value="P:methylation"/>
    <property type="evidence" value="ECO:0007669"/>
    <property type="project" value="UniProtKB-KW"/>
</dbReference>
<keyword evidence="11" id="KW-0902">Two-component regulatory system</keyword>
<dbReference type="CDD" id="cd00130">
    <property type="entry name" value="PAS"/>
    <property type="match status" value="2"/>
</dbReference>
<dbReference type="PROSITE" id="PS50112">
    <property type="entry name" value="PAS"/>
    <property type="match status" value="1"/>
</dbReference>
<name>A0ABU1TF78_9SPHI</name>
<dbReference type="InterPro" id="IPR013655">
    <property type="entry name" value="PAS_fold_3"/>
</dbReference>
<dbReference type="InterPro" id="IPR036097">
    <property type="entry name" value="HisK_dim/P_sf"/>
</dbReference>
<evidence type="ECO:0000256" key="3">
    <source>
        <dbReference type="ARBA" id="ARBA00012438"/>
    </source>
</evidence>
<organism evidence="16 17">
    <name type="scientific">Mucilaginibacter pocheonensis</name>
    <dbReference type="NCBI Taxonomy" id="398050"/>
    <lineage>
        <taxon>Bacteria</taxon>
        <taxon>Pseudomonadati</taxon>
        <taxon>Bacteroidota</taxon>
        <taxon>Sphingobacteriia</taxon>
        <taxon>Sphingobacteriales</taxon>
        <taxon>Sphingobacteriaceae</taxon>
        <taxon>Mucilaginibacter</taxon>
    </lineage>
</organism>
<dbReference type="SMART" id="SM00387">
    <property type="entry name" value="HATPase_c"/>
    <property type="match status" value="1"/>
</dbReference>
<evidence type="ECO:0000256" key="5">
    <source>
        <dbReference type="ARBA" id="ARBA00022679"/>
    </source>
</evidence>
<dbReference type="Pfam" id="PF08447">
    <property type="entry name" value="PAS_3"/>
    <property type="match status" value="1"/>
</dbReference>
<dbReference type="NCBIfam" id="TIGR00229">
    <property type="entry name" value="sensory_box"/>
    <property type="match status" value="2"/>
</dbReference>
<keyword evidence="16" id="KW-0489">Methyltransferase</keyword>
<evidence type="ECO:0000256" key="2">
    <source>
        <dbReference type="ARBA" id="ARBA00004141"/>
    </source>
</evidence>
<dbReference type="SUPFAM" id="SSF47384">
    <property type="entry name" value="Homodimeric domain of signal transducing histidine kinase"/>
    <property type="match status" value="1"/>
</dbReference>
<evidence type="ECO:0000259" key="13">
    <source>
        <dbReference type="PROSITE" id="PS50109"/>
    </source>
</evidence>
<dbReference type="Gene3D" id="3.30.450.20">
    <property type="entry name" value="PAS domain"/>
    <property type="match status" value="2"/>
</dbReference>
<evidence type="ECO:0000313" key="17">
    <source>
        <dbReference type="Proteomes" id="UP001247620"/>
    </source>
</evidence>
<dbReference type="Proteomes" id="UP001247620">
    <property type="component" value="Unassembled WGS sequence"/>
</dbReference>
<proteinExistence type="predicted"/>
<keyword evidence="8" id="KW-0418">Kinase</keyword>
<keyword evidence="16" id="KW-0378">Hydrolase</keyword>
<evidence type="ECO:0000313" key="16">
    <source>
        <dbReference type="EMBL" id="MDR6944058.1"/>
    </source>
</evidence>
<keyword evidence="7" id="KW-0547">Nucleotide-binding</keyword>
<dbReference type="Gene3D" id="3.30.565.10">
    <property type="entry name" value="Histidine kinase-like ATPase, C-terminal domain"/>
    <property type="match status" value="1"/>
</dbReference>
<dbReference type="Gene3D" id="1.10.287.130">
    <property type="match status" value="1"/>
</dbReference>
<evidence type="ECO:0000256" key="1">
    <source>
        <dbReference type="ARBA" id="ARBA00000085"/>
    </source>
</evidence>
<dbReference type="InterPro" id="IPR035965">
    <property type="entry name" value="PAS-like_dom_sf"/>
</dbReference>
<evidence type="ECO:0000256" key="10">
    <source>
        <dbReference type="ARBA" id="ARBA00022989"/>
    </source>
</evidence>
<dbReference type="InterPro" id="IPR000014">
    <property type="entry name" value="PAS"/>
</dbReference>
<feature type="domain" description="PAC" evidence="15">
    <location>
        <begin position="212"/>
        <end position="264"/>
    </location>
</feature>